<name>A0A4Q7M8L7_9MICO</name>
<dbReference type="Proteomes" id="UP000293852">
    <property type="component" value="Unassembled WGS sequence"/>
</dbReference>
<evidence type="ECO:0000256" key="1">
    <source>
        <dbReference type="SAM" id="MobiDB-lite"/>
    </source>
</evidence>
<evidence type="ECO:0000313" key="3">
    <source>
        <dbReference type="EMBL" id="RZS63022.1"/>
    </source>
</evidence>
<evidence type="ECO:0000313" key="4">
    <source>
        <dbReference type="Proteomes" id="UP000293852"/>
    </source>
</evidence>
<proteinExistence type="predicted"/>
<evidence type="ECO:0000259" key="2">
    <source>
        <dbReference type="Pfam" id="PF24698"/>
    </source>
</evidence>
<dbReference type="EMBL" id="SGWX01000001">
    <property type="protein sequence ID" value="RZS63022.1"/>
    <property type="molecule type" value="Genomic_DNA"/>
</dbReference>
<gene>
    <name evidence="3" type="ORF">EV386_3379</name>
</gene>
<protein>
    <recommendedName>
        <fullName evidence="2">DUF7662 domain-containing protein</fullName>
    </recommendedName>
</protein>
<dbReference type="AlphaFoldDB" id="A0A4Q7M8L7"/>
<sequence length="750" mass="81545">MPSGAAGARIHPLLVATRSACVSEVAPGPRLGRVERDDSFPVVPVPDLAEAAAARMSAATGPPPPREAARTNGADCSLCHVQSPVVLRAPVPPARAILPRCSPLDQVHIHSICYDAVISTEDSPGRTVEAMDTSLARLIARMLFFLGFCSSEPRSSDLETALKVARNPTEIPSSTRLPSWPEIQVALSEEAARADGEACSAHRSAIGHEPWVPWVDSRLRWLVQDRLPPALVGRSDAESTPRWLNELRRLPTHDISSRYAPPWHHPSGRPGEGESADREARLNHIEQQFRSAYKAVVAWLPEVLWTTWQWHGVTGRGFHAELHELRAAATVEHLPAGCTCQPKERPAGSIACACPCHRGDALWDRYVNLLGGRFRVLASRAELYLRARSPMALAARDVPSASGLADIAPADRVTLAVWTLDHDDIPPGLRGALLPPFRADKHSMPDVARARALSDLVGRKVLSAMLSAAEATGLTLGDVMTHVVQAAEITREHLRLLVLGVASVDAESLLGISRALRLRWDGDWRITDNVVLASEVRRSALIENLQAQLCGLATSSLDHLAVETLHLPSVHEDPAHSPEEFQSLLESTWSESNAGMPPRASSRYYPLYEALVARPENEVTLTFSEIDEILGPPGLPETAVRSPKAARRTGGDAWWAKGGGGGRQRPHVRAWQAAGYVVKTTDHRARSVTFEGLLGRGSWQPHAWSLREKTYTAPVTVVDLSLDDQRAELVRAVISEALRVGIRPPSSGSE</sequence>
<keyword evidence="4" id="KW-1185">Reference proteome</keyword>
<comment type="caution">
    <text evidence="3">The sequence shown here is derived from an EMBL/GenBank/DDBJ whole genome shotgun (WGS) entry which is preliminary data.</text>
</comment>
<dbReference type="Pfam" id="PF24698">
    <property type="entry name" value="DUF7662"/>
    <property type="match status" value="1"/>
</dbReference>
<feature type="region of interest" description="Disordered" evidence="1">
    <location>
        <begin position="258"/>
        <end position="277"/>
    </location>
</feature>
<accession>A0A4Q7M8L7</accession>
<dbReference type="InterPro" id="IPR056079">
    <property type="entry name" value="DUF7662"/>
</dbReference>
<reference evidence="3 4" key="1">
    <citation type="submission" date="2019-02" db="EMBL/GenBank/DDBJ databases">
        <title>Sequencing the genomes of 1000 actinobacteria strains.</title>
        <authorList>
            <person name="Klenk H.-P."/>
        </authorList>
    </citation>
    <scope>NUCLEOTIDE SEQUENCE [LARGE SCALE GENOMIC DNA]</scope>
    <source>
        <strain evidence="3 4">DSM 16932</strain>
    </source>
</reference>
<organism evidence="3 4">
    <name type="scientific">Xylanimonas ulmi</name>
    <dbReference type="NCBI Taxonomy" id="228973"/>
    <lineage>
        <taxon>Bacteria</taxon>
        <taxon>Bacillati</taxon>
        <taxon>Actinomycetota</taxon>
        <taxon>Actinomycetes</taxon>
        <taxon>Micrococcales</taxon>
        <taxon>Promicromonosporaceae</taxon>
        <taxon>Xylanimonas</taxon>
    </lineage>
</organism>
<feature type="domain" description="DUF7662" evidence="2">
    <location>
        <begin position="605"/>
        <end position="689"/>
    </location>
</feature>
<feature type="region of interest" description="Disordered" evidence="1">
    <location>
        <begin position="634"/>
        <end position="666"/>
    </location>
</feature>